<dbReference type="NCBIfam" id="NF002867">
    <property type="entry name" value="PRK03174.1"/>
    <property type="match status" value="1"/>
</dbReference>
<comment type="similarity">
    <text evidence="2">Belongs to the SspH family.</text>
</comment>
<keyword evidence="5" id="KW-1185">Reference proteome</keyword>
<protein>
    <submittedName>
        <fullName evidence="4">Spore protein H</fullName>
    </submittedName>
</protein>
<dbReference type="NCBIfam" id="TIGR02861">
    <property type="entry name" value="SASP_H"/>
    <property type="match status" value="1"/>
</dbReference>
<accession>A0A098M7R5</accession>
<dbReference type="STRING" id="268407.PWYN_26400"/>
<evidence type="ECO:0000256" key="3">
    <source>
        <dbReference type="ARBA" id="ARBA00022969"/>
    </source>
</evidence>
<dbReference type="AlphaFoldDB" id="A0A098M7R5"/>
<dbReference type="RefSeq" id="WP_036657796.1">
    <property type="nucleotide sequence ID" value="NZ_JQCR01000003.1"/>
</dbReference>
<dbReference type="GO" id="GO:0042601">
    <property type="term" value="C:endospore-forming forespore"/>
    <property type="evidence" value="ECO:0007669"/>
    <property type="project" value="InterPro"/>
</dbReference>
<dbReference type="HAMAP" id="MF_00667">
    <property type="entry name" value="SspH"/>
    <property type="match status" value="1"/>
</dbReference>
<dbReference type="GO" id="GO:0030435">
    <property type="term" value="P:sporulation resulting in formation of a cellular spore"/>
    <property type="evidence" value="ECO:0007669"/>
    <property type="project" value="UniProtKB-KW"/>
</dbReference>
<dbReference type="GO" id="GO:0030436">
    <property type="term" value="P:asexual sporulation"/>
    <property type="evidence" value="ECO:0007669"/>
    <property type="project" value="InterPro"/>
</dbReference>
<evidence type="ECO:0000256" key="1">
    <source>
        <dbReference type="ARBA" id="ARBA00004288"/>
    </source>
</evidence>
<evidence type="ECO:0000256" key="2">
    <source>
        <dbReference type="ARBA" id="ARBA00006573"/>
    </source>
</evidence>
<dbReference type="OrthoDB" id="1683648at2"/>
<comment type="caution">
    <text evidence="4">The sequence shown here is derived from an EMBL/GenBank/DDBJ whole genome shotgun (WGS) entry which is preliminary data.</text>
</comment>
<reference evidence="4 5" key="2">
    <citation type="submission" date="2014-10" db="EMBL/GenBank/DDBJ databases">
        <title>Comparative genomics of the Paenibacillus odorifer group.</title>
        <authorList>
            <person name="Tsai Y.-C."/>
            <person name="Martin N."/>
            <person name="Korlach J."/>
            <person name="Wiedmann M."/>
        </authorList>
    </citation>
    <scope>NUCLEOTIDE SEQUENCE [LARGE SCALE GENOMIC DNA]</scope>
    <source>
        <strain evidence="4 5">DSM 18334</strain>
    </source>
</reference>
<name>A0A098M7R5_9BACL</name>
<dbReference type="eggNOG" id="ENOG5033AUF">
    <property type="taxonomic scope" value="Bacteria"/>
</dbReference>
<comment type="subcellular location">
    <subcellularLocation>
        <location evidence="1">Spore core</location>
    </subcellularLocation>
</comment>
<gene>
    <name evidence="4" type="ORF">PWYN_26400</name>
</gene>
<reference evidence="4 5" key="1">
    <citation type="submission" date="2014-08" db="EMBL/GenBank/DDBJ databases">
        <authorList>
            <person name="den Bakker H.C."/>
        </authorList>
    </citation>
    <scope>NUCLEOTIDE SEQUENCE [LARGE SCALE GENOMIC DNA]</scope>
    <source>
        <strain evidence="4 5">DSM 18334</strain>
    </source>
</reference>
<evidence type="ECO:0000313" key="4">
    <source>
        <dbReference type="EMBL" id="KGE18073.1"/>
    </source>
</evidence>
<dbReference type="Proteomes" id="UP000029734">
    <property type="component" value="Unassembled WGS sequence"/>
</dbReference>
<dbReference type="EMBL" id="JQCR01000003">
    <property type="protein sequence ID" value="KGE18073.1"/>
    <property type="molecule type" value="Genomic_DNA"/>
</dbReference>
<dbReference type="Pfam" id="PF08141">
    <property type="entry name" value="SspH"/>
    <property type="match status" value="1"/>
</dbReference>
<keyword evidence="3" id="KW-0749">Sporulation</keyword>
<sequence>MNIQRAKEIAKSPSMAKVFYEGVPIYIQNVDEGNEVARIFPLDHPEQEQEVPLNNLEER</sequence>
<organism evidence="4 5">
    <name type="scientific">Paenibacillus wynnii</name>
    <dbReference type="NCBI Taxonomy" id="268407"/>
    <lineage>
        <taxon>Bacteria</taxon>
        <taxon>Bacillati</taxon>
        <taxon>Bacillota</taxon>
        <taxon>Bacilli</taxon>
        <taxon>Bacillales</taxon>
        <taxon>Paenibacillaceae</taxon>
        <taxon>Paenibacillus</taxon>
    </lineage>
</organism>
<dbReference type="InterPro" id="IPR012610">
    <property type="entry name" value="SASP_SspH"/>
</dbReference>
<proteinExistence type="inferred from homology"/>
<evidence type="ECO:0000313" key="5">
    <source>
        <dbReference type="Proteomes" id="UP000029734"/>
    </source>
</evidence>